<dbReference type="EMBL" id="CAMXCS010000002">
    <property type="protein sequence ID" value="CAI3947478.1"/>
    <property type="molecule type" value="Genomic_DNA"/>
</dbReference>
<organism evidence="1 3">
    <name type="scientific">Commensalibacter communis</name>
    <dbReference type="NCBI Taxonomy" id="2972786"/>
    <lineage>
        <taxon>Bacteria</taxon>
        <taxon>Pseudomonadati</taxon>
        <taxon>Pseudomonadota</taxon>
        <taxon>Alphaproteobacteria</taxon>
        <taxon>Acetobacterales</taxon>
        <taxon>Acetobacteraceae</taxon>
    </lineage>
</organism>
<evidence type="ECO:0008006" key="5">
    <source>
        <dbReference type="Google" id="ProtNLM"/>
    </source>
</evidence>
<protein>
    <recommendedName>
        <fullName evidence="5">Helix-turn-helix domain-containing protein</fullName>
    </recommendedName>
</protein>
<dbReference type="EMBL" id="CAMXCM010000002">
    <property type="protein sequence ID" value="CAI3936001.1"/>
    <property type="molecule type" value="Genomic_DNA"/>
</dbReference>
<comment type="caution">
    <text evidence="1">The sequence shown here is derived from an EMBL/GenBank/DDBJ whole genome shotgun (WGS) entry which is preliminary data.</text>
</comment>
<proteinExistence type="predicted"/>
<dbReference type="Proteomes" id="UP001154255">
    <property type="component" value="Unassembled WGS sequence"/>
</dbReference>
<evidence type="ECO:0000313" key="3">
    <source>
        <dbReference type="Proteomes" id="UP001154255"/>
    </source>
</evidence>
<evidence type="ECO:0000313" key="1">
    <source>
        <dbReference type="EMBL" id="CAI3936001.1"/>
    </source>
</evidence>
<dbReference type="Proteomes" id="UP001154259">
    <property type="component" value="Unassembled WGS sequence"/>
</dbReference>
<sequence>MMETVKKNKKTNTNIIPTWGADELAEYLGKKRSTIKTYMSTKRKTLPPCIKGFKSRWSPAVVYAFYEEKAITSIQNARGQPRKDY</sequence>
<accession>A0A9W4TNQ3</accession>
<dbReference type="AlphaFoldDB" id="A0A9W4TNQ3"/>
<name>A0A9W4TNQ3_9PROT</name>
<reference evidence="1" key="1">
    <citation type="submission" date="2022-10" db="EMBL/GenBank/DDBJ databases">
        <authorList>
            <person name="Botero Cardona J."/>
        </authorList>
    </citation>
    <scope>NUCLEOTIDE SEQUENCE</scope>
    <source>
        <strain evidence="1">LMG 31819</strain>
        <strain evidence="2">R-53529</strain>
    </source>
</reference>
<evidence type="ECO:0000313" key="4">
    <source>
        <dbReference type="Proteomes" id="UP001154259"/>
    </source>
</evidence>
<evidence type="ECO:0000313" key="2">
    <source>
        <dbReference type="EMBL" id="CAI3947478.1"/>
    </source>
</evidence>
<dbReference type="RefSeq" id="WP_271789916.1">
    <property type="nucleotide sequence ID" value="NZ_CAMXCL010000002.1"/>
</dbReference>
<gene>
    <name evidence="2" type="ORF">R53529_LOCUS1493</name>
    <name evidence="1" type="ORF">R53530_LOCUS940</name>
</gene>
<keyword evidence="4" id="KW-1185">Reference proteome</keyword>